<dbReference type="EMBL" id="CP050470">
    <property type="protein sequence ID" value="UTZ30556.1"/>
    <property type="molecule type" value="Genomic_DNA"/>
</dbReference>
<dbReference type="Pfam" id="PF24838">
    <property type="entry name" value="8xMP"/>
    <property type="match status" value="1"/>
</dbReference>
<feature type="transmembrane region" description="Helical" evidence="1">
    <location>
        <begin position="56"/>
        <end position="75"/>
    </location>
</feature>
<dbReference type="InterPro" id="IPR056918">
    <property type="entry name" value="8xMP"/>
</dbReference>
<evidence type="ECO:0000313" key="3">
    <source>
        <dbReference type="Proteomes" id="UP001059912"/>
    </source>
</evidence>
<keyword evidence="3" id="KW-1185">Reference proteome</keyword>
<proteinExistence type="predicted"/>
<keyword evidence="1" id="KW-0472">Membrane</keyword>
<feature type="transmembrane region" description="Helical" evidence="1">
    <location>
        <begin position="31"/>
        <end position="50"/>
    </location>
</feature>
<feature type="transmembrane region" description="Helical" evidence="1">
    <location>
        <begin position="150"/>
        <end position="166"/>
    </location>
</feature>
<dbReference type="RefSeq" id="WP_255900132.1">
    <property type="nucleotide sequence ID" value="NZ_CP050463.1"/>
</dbReference>
<keyword evidence="1" id="KW-1133">Transmembrane helix</keyword>
<dbReference type="Proteomes" id="UP001059912">
    <property type="component" value="Chromosome 1"/>
</dbReference>
<sequence length="169" mass="19541">MSRVYRKKSAIDDLEAYKIALETRNMEIKLFWQRSNYFLALNAALALGFFRLSDGYYGFALACFGLLVSFLWFQVNLGSKYWQSRWEERLKVQEQKAAPNLEFFAASKEAIHKDVQDSLNGVFASDNWFKVWLNKQVLTKPSVSDTMSKLSLTFVAGWFVLLVLHLCGK</sequence>
<gene>
    <name evidence="2" type="ORF">HB762_03560</name>
</gene>
<protein>
    <submittedName>
        <fullName evidence="2">Uncharacterized protein</fullName>
    </submittedName>
</protein>
<evidence type="ECO:0000256" key="1">
    <source>
        <dbReference type="SAM" id="Phobius"/>
    </source>
</evidence>
<keyword evidence="1" id="KW-0812">Transmembrane</keyword>
<evidence type="ECO:0000313" key="2">
    <source>
        <dbReference type="EMBL" id="UTZ30556.1"/>
    </source>
</evidence>
<accession>A0ABY5ICD3</accession>
<reference evidence="2" key="1">
    <citation type="submission" date="2020-03" db="EMBL/GenBank/DDBJ databases">
        <title>Five strains of Vibrio campbellii isolated from Mariana Trench.</title>
        <authorList>
            <person name="Liang J."/>
            <person name="Zhang X.-H."/>
        </authorList>
    </citation>
    <scope>NUCLEOTIDE SEQUENCE</scope>
    <source>
        <strain evidence="2">LJC013</strain>
    </source>
</reference>
<organism evidence="2 3">
    <name type="scientific">Vibrio campbellii</name>
    <dbReference type="NCBI Taxonomy" id="680"/>
    <lineage>
        <taxon>Bacteria</taxon>
        <taxon>Pseudomonadati</taxon>
        <taxon>Pseudomonadota</taxon>
        <taxon>Gammaproteobacteria</taxon>
        <taxon>Vibrionales</taxon>
        <taxon>Vibrionaceae</taxon>
        <taxon>Vibrio</taxon>
    </lineage>
</organism>
<name>A0ABY5ICD3_9VIBR</name>